<gene>
    <name evidence="3" type="ORF">H3Z74_01480</name>
</gene>
<feature type="chain" id="PRO_5028964861" evidence="1">
    <location>
        <begin position="19"/>
        <end position="155"/>
    </location>
</feature>
<keyword evidence="4" id="KW-1185">Reference proteome</keyword>
<organism evidence="3 4">
    <name type="scientific">Sphingomonas alpina</name>
    <dbReference type="NCBI Taxonomy" id="653931"/>
    <lineage>
        <taxon>Bacteria</taxon>
        <taxon>Pseudomonadati</taxon>
        <taxon>Pseudomonadota</taxon>
        <taxon>Alphaproteobacteria</taxon>
        <taxon>Sphingomonadales</taxon>
        <taxon>Sphingomonadaceae</taxon>
        <taxon>Sphingomonas</taxon>
    </lineage>
</organism>
<reference evidence="3 4" key="1">
    <citation type="submission" date="2020-09" db="EMBL/GenBank/DDBJ databases">
        <title>Sphingomonas sp., a new species isolated from pork steak.</title>
        <authorList>
            <person name="Heidler von Heilborn D."/>
        </authorList>
    </citation>
    <scope>NUCLEOTIDE SEQUENCE [LARGE SCALE GENOMIC DNA]</scope>
    <source>
        <strain evidence="4">S8-3T</strain>
    </source>
</reference>
<dbReference type="AlphaFoldDB" id="A0A7H0LJV2"/>
<dbReference type="RefSeq" id="WP_187762263.1">
    <property type="nucleotide sequence ID" value="NZ_CP061038.1"/>
</dbReference>
<protein>
    <submittedName>
        <fullName evidence="3">Cytochrome P460 family protein</fullName>
    </submittedName>
</protein>
<feature type="domain" description="Cytochrome P460" evidence="2">
    <location>
        <begin position="29"/>
        <end position="150"/>
    </location>
</feature>
<dbReference type="InterPro" id="IPR038142">
    <property type="entry name" value="Cytochrome_P460_sp"/>
</dbReference>
<dbReference type="Proteomes" id="UP000516148">
    <property type="component" value="Chromosome"/>
</dbReference>
<keyword evidence="1" id="KW-0732">Signal</keyword>
<dbReference type="CDD" id="cd20752">
    <property type="entry name" value="cyt_c'_beta"/>
    <property type="match status" value="1"/>
</dbReference>
<evidence type="ECO:0000259" key="2">
    <source>
        <dbReference type="Pfam" id="PF16694"/>
    </source>
</evidence>
<name>A0A7H0LJV2_9SPHN</name>
<dbReference type="KEGG" id="spap:H3Z74_01480"/>
<sequence>MKLLGIIALAAVATVATARSTQEPEIAYPANFRKWQHISSGYIGEGNPGFPRYGGIHYIYANDRAMTGYRTGTFPLGSVLVFDVHDVKTGPGTIDPTTRKLVDVMEKRHGGWRFVEFDGDSRTKISVTGDQAVKVCAACHETAKRDHVFSNFVDP</sequence>
<dbReference type="EMBL" id="CP061038">
    <property type="protein sequence ID" value="QNQ09955.1"/>
    <property type="molecule type" value="Genomic_DNA"/>
</dbReference>
<evidence type="ECO:0000313" key="4">
    <source>
        <dbReference type="Proteomes" id="UP000516148"/>
    </source>
</evidence>
<evidence type="ECO:0000313" key="3">
    <source>
        <dbReference type="EMBL" id="QNQ09955.1"/>
    </source>
</evidence>
<evidence type="ECO:0000256" key="1">
    <source>
        <dbReference type="SAM" id="SignalP"/>
    </source>
</evidence>
<dbReference type="Gene3D" id="3.50.70.20">
    <property type="entry name" value="Cytochrome P460"/>
    <property type="match status" value="1"/>
</dbReference>
<accession>A0A7H0LJV2</accession>
<dbReference type="Pfam" id="PF16694">
    <property type="entry name" value="Cytochrome_P460"/>
    <property type="match status" value="1"/>
</dbReference>
<feature type="signal peptide" evidence="1">
    <location>
        <begin position="1"/>
        <end position="18"/>
    </location>
</feature>
<proteinExistence type="predicted"/>
<dbReference type="InterPro" id="IPR032033">
    <property type="entry name" value="Cytochrome_P460"/>
</dbReference>